<dbReference type="OrthoDB" id="6628064at2759"/>
<evidence type="ECO:0000256" key="1">
    <source>
        <dbReference type="SAM" id="Phobius"/>
    </source>
</evidence>
<comment type="caution">
    <text evidence="2">The sequence shown here is derived from an EMBL/GenBank/DDBJ whole genome shotgun (WGS) entry which is preliminary data.</text>
</comment>
<sequence length="229" mass="25793">MFSNTQSSSSVVYNLNWLYDEDRNHILDVRNLTNLFKNGLIGSRPMYRDDVLFDGNVAFLEPGLKDVRTTRIDYSGYLMAMTRICSVADVKEETYNTWCWKSPIAMNRVFQSMLHMPIWLNDEFILTVISEALVHAACFAPFMSIKGPVGQKQSAEAVITLVAGCCGLFVGRVFGYLFHEKSRKAVPLYHVGLTLMANGLSLLMCAMATSDFAKMLPYFGLFGFLFGKL</sequence>
<evidence type="ECO:0000313" key="3">
    <source>
        <dbReference type="Proteomes" id="UP000478052"/>
    </source>
</evidence>
<protein>
    <submittedName>
        <fullName evidence="2">Uncharacterized protein</fullName>
    </submittedName>
</protein>
<feature type="transmembrane region" description="Helical" evidence="1">
    <location>
        <begin position="157"/>
        <end position="178"/>
    </location>
</feature>
<feature type="transmembrane region" description="Helical" evidence="1">
    <location>
        <begin position="124"/>
        <end position="145"/>
    </location>
</feature>
<dbReference type="AlphaFoldDB" id="A0A6G0YT79"/>
<organism evidence="2 3">
    <name type="scientific">Aphis craccivora</name>
    <name type="common">Cowpea aphid</name>
    <dbReference type="NCBI Taxonomy" id="307492"/>
    <lineage>
        <taxon>Eukaryota</taxon>
        <taxon>Metazoa</taxon>
        <taxon>Ecdysozoa</taxon>
        <taxon>Arthropoda</taxon>
        <taxon>Hexapoda</taxon>
        <taxon>Insecta</taxon>
        <taxon>Pterygota</taxon>
        <taxon>Neoptera</taxon>
        <taxon>Paraneoptera</taxon>
        <taxon>Hemiptera</taxon>
        <taxon>Sternorrhyncha</taxon>
        <taxon>Aphidomorpha</taxon>
        <taxon>Aphidoidea</taxon>
        <taxon>Aphididae</taxon>
        <taxon>Aphidini</taxon>
        <taxon>Aphis</taxon>
        <taxon>Aphis</taxon>
    </lineage>
</organism>
<reference evidence="2 3" key="1">
    <citation type="submission" date="2019-08" db="EMBL/GenBank/DDBJ databases">
        <title>Whole genome of Aphis craccivora.</title>
        <authorList>
            <person name="Voronova N.V."/>
            <person name="Shulinski R.S."/>
            <person name="Bandarenka Y.V."/>
            <person name="Zhorov D.G."/>
            <person name="Warner D."/>
        </authorList>
    </citation>
    <scope>NUCLEOTIDE SEQUENCE [LARGE SCALE GENOMIC DNA]</scope>
    <source>
        <strain evidence="2">180601</strain>
        <tissue evidence="2">Whole Body</tissue>
    </source>
</reference>
<accession>A0A6G0YT79</accession>
<evidence type="ECO:0000313" key="2">
    <source>
        <dbReference type="EMBL" id="KAF0760869.1"/>
    </source>
</evidence>
<keyword evidence="1" id="KW-1133">Transmembrane helix</keyword>
<dbReference type="Proteomes" id="UP000478052">
    <property type="component" value="Unassembled WGS sequence"/>
</dbReference>
<feature type="transmembrane region" description="Helical" evidence="1">
    <location>
        <begin position="190"/>
        <end position="209"/>
    </location>
</feature>
<proteinExistence type="predicted"/>
<dbReference type="EMBL" id="VUJU01002555">
    <property type="protein sequence ID" value="KAF0760869.1"/>
    <property type="molecule type" value="Genomic_DNA"/>
</dbReference>
<keyword evidence="1" id="KW-0812">Transmembrane</keyword>
<name>A0A6G0YT79_APHCR</name>
<gene>
    <name evidence="2" type="ORF">FWK35_00022183</name>
</gene>
<keyword evidence="1" id="KW-0472">Membrane</keyword>
<keyword evidence="3" id="KW-1185">Reference proteome</keyword>